<reference evidence="4" key="1">
    <citation type="journal article" date="2019" name="BMC Genomics">
        <title>A new reference genome for Sorghum bicolor reveals high levels of sequence similarity between sweet and grain genotypes: implications for the genetics of sugar metabolism.</title>
        <authorList>
            <person name="Cooper E.A."/>
            <person name="Brenton Z.W."/>
            <person name="Flinn B.S."/>
            <person name="Jenkins J."/>
            <person name="Shu S."/>
            <person name="Flowers D."/>
            <person name="Luo F."/>
            <person name="Wang Y."/>
            <person name="Xia P."/>
            <person name="Barry K."/>
            <person name="Daum C."/>
            <person name="Lipzen A."/>
            <person name="Yoshinaga Y."/>
            <person name="Schmutz J."/>
            <person name="Saski C."/>
            <person name="Vermerris W."/>
            <person name="Kresovich S."/>
        </authorList>
    </citation>
    <scope>NUCLEOTIDE SEQUENCE</scope>
</reference>
<dbReference type="GO" id="GO:0016567">
    <property type="term" value="P:protein ubiquitination"/>
    <property type="evidence" value="ECO:0007669"/>
    <property type="project" value="InterPro"/>
</dbReference>
<dbReference type="AlphaFoldDB" id="A0A921R1Q3"/>
<proteinExistence type="inferred from homology"/>
<name>A0A921R1Q3_SORBI</name>
<dbReference type="InterPro" id="IPR045005">
    <property type="entry name" value="BPM1-6"/>
</dbReference>
<dbReference type="EMBL" id="CM027684">
    <property type="protein sequence ID" value="KAG0530670.1"/>
    <property type="molecule type" value="Genomic_DNA"/>
</dbReference>
<evidence type="ECO:0000313" key="5">
    <source>
        <dbReference type="Proteomes" id="UP000807115"/>
    </source>
</evidence>
<comment type="caution">
    <text evidence="4">The sequence shown here is derived from an EMBL/GenBank/DDBJ whole genome shotgun (WGS) entry which is preliminary data.</text>
</comment>
<dbReference type="Proteomes" id="UP000807115">
    <property type="component" value="Chromosome 5"/>
</dbReference>
<dbReference type="InterPro" id="IPR056423">
    <property type="entry name" value="BACK_BPM_SPOP"/>
</dbReference>
<gene>
    <name evidence="4" type="ORF">BDA96_05G207000</name>
</gene>
<dbReference type="PANTHER" id="PTHR26379">
    <property type="entry name" value="BTB/POZ AND MATH DOMAIN-CONTAINING PROTEIN 1"/>
    <property type="match status" value="1"/>
</dbReference>
<feature type="domain" description="BPM/SPOP BACK" evidence="3">
    <location>
        <begin position="237"/>
        <end position="291"/>
    </location>
</feature>
<reference evidence="4" key="2">
    <citation type="submission" date="2020-10" db="EMBL/GenBank/DDBJ databases">
        <authorList>
            <person name="Cooper E.A."/>
            <person name="Brenton Z.W."/>
            <person name="Flinn B.S."/>
            <person name="Jenkins J."/>
            <person name="Shu S."/>
            <person name="Flowers D."/>
            <person name="Luo F."/>
            <person name="Wang Y."/>
            <person name="Xia P."/>
            <person name="Barry K."/>
            <person name="Daum C."/>
            <person name="Lipzen A."/>
            <person name="Yoshinaga Y."/>
            <person name="Schmutz J."/>
            <person name="Saski C."/>
            <person name="Vermerris W."/>
            <person name="Kresovich S."/>
        </authorList>
    </citation>
    <scope>NUCLEOTIDE SEQUENCE</scope>
</reference>
<evidence type="ECO:0000256" key="1">
    <source>
        <dbReference type="ARBA" id="ARBA00010846"/>
    </source>
</evidence>
<protein>
    <recommendedName>
        <fullName evidence="3">BPM/SPOP BACK domain-containing protein</fullName>
    </recommendedName>
</protein>
<feature type="region of interest" description="Disordered" evidence="2">
    <location>
        <begin position="26"/>
        <end position="140"/>
    </location>
</feature>
<dbReference type="PANTHER" id="PTHR26379:SF187">
    <property type="entry name" value="OS07G0655300 PROTEIN"/>
    <property type="match status" value="1"/>
</dbReference>
<accession>A0A921R1Q3</accession>
<evidence type="ECO:0000313" key="4">
    <source>
        <dbReference type="EMBL" id="KAG0530670.1"/>
    </source>
</evidence>
<feature type="compositionally biased region" description="Basic residues" evidence="2">
    <location>
        <begin position="103"/>
        <end position="119"/>
    </location>
</feature>
<comment type="similarity">
    <text evidence="1">Belongs to the Tdpoz family.</text>
</comment>
<evidence type="ECO:0000256" key="2">
    <source>
        <dbReference type="SAM" id="MobiDB-lite"/>
    </source>
</evidence>
<sequence>MTRREGIHDNFFDDVTHAAVELGGAGAAEAGSGPAGRGRGGVGAGRDGAAPARTRRGGCRPGAAEPGSGPAGRGRDGAGRPRALPGRGRRGAARPGAGGAAGRGRRGRHGRRGRARAARQARAARAARPGAGGAVGAGEAGGAGGAGAKLAVRAFLVYIAFFPEGAERDDISHNSGKSVSTFIYLDQPLTHAGVKARFELNLVLPNGKPVPWDNVVIVAADKYGLESRLCSHIELKTVATTLSLADRHGCSSLKEACVKFIMYRGNLKSLMKTSDFEYLRTSCPALVNEFLAKVVT</sequence>
<feature type="compositionally biased region" description="Gly residues" evidence="2">
    <location>
        <begin position="33"/>
        <end position="46"/>
    </location>
</feature>
<feature type="compositionally biased region" description="Gly residues" evidence="2">
    <location>
        <begin position="130"/>
        <end position="140"/>
    </location>
</feature>
<dbReference type="Pfam" id="PF24570">
    <property type="entry name" value="BACK_BPM_SPOP"/>
    <property type="match status" value="1"/>
</dbReference>
<organism evidence="4 5">
    <name type="scientific">Sorghum bicolor</name>
    <name type="common">Sorghum</name>
    <name type="synonym">Sorghum vulgare</name>
    <dbReference type="NCBI Taxonomy" id="4558"/>
    <lineage>
        <taxon>Eukaryota</taxon>
        <taxon>Viridiplantae</taxon>
        <taxon>Streptophyta</taxon>
        <taxon>Embryophyta</taxon>
        <taxon>Tracheophyta</taxon>
        <taxon>Spermatophyta</taxon>
        <taxon>Magnoliopsida</taxon>
        <taxon>Liliopsida</taxon>
        <taxon>Poales</taxon>
        <taxon>Poaceae</taxon>
        <taxon>PACMAD clade</taxon>
        <taxon>Panicoideae</taxon>
        <taxon>Andropogonodae</taxon>
        <taxon>Andropogoneae</taxon>
        <taxon>Sorghinae</taxon>
        <taxon>Sorghum</taxon>
    </lineage>
</organism>
<feature type="compositionally biased region" description="Low complexity" evidence="2">
    <location>
        <begin position="120"/>
        <end position="129"/>
    </location>
</feature>
<dbReference type="Gene3D" id="1.25.40.420">
    <property type="match status" value="1"/>
</dbReference>
<evidence type="ECO:0000259" key="3">
    <source>
        <dbReference type="Pfam" id="PF24570"/>
    </source>
</evidence>